<comment type="caution">
    <text evidence="2">The sequence shown here is derived from an EMBL/GenBank/DDBJ whole genome shotgun (WGS) entry which is preliminary data.</text>
</comment>
<protein>
    <submittedName>
        <fullName evidence="2">Endonuclease domain-containing protein</fullName>
    </submittedName>
</protein>
<dbReference type="InterPro" id="IPR047216">
    <property type="entry name" value="Endonuclease_DUF559_bact"/>
</dbReference>
<dbReference type="InterPro" id="IPR007569">
    <property type="entry name" value="DUF559"/>
</dbReference>
<dbReference type="AlphaFoldDB" id="A0A931PTG1"/>
<dbReference type="PANTHER" id="PTHR38590">
    <property type="entry name" value="BLL0828 PROTEIN"/>
    <property type="match status" value="1"/>
</dbReference>
<gene>
    <name evidence="2" type="ORF">HYR64_04385</name>
</gene>
<keyword evidence="2" id="KW-0255">Endonuclease</keyword>
<evidence type="ECO:0000313" key="3">
    <source>
        <dbReference type="Proteomes" id="UP000727962"/>
    </source>
</evidence>
<organism evidence="2 3">
    <name type="scientific">Fimbriimonas ginsengisoli</name>
    <dbReference type="NCBI Taxonomy" id="1005039"/>
    <lineage>
        <taxon>Bacteria</taxon>
        <taxon>Bacillati</taxon>
        <taxon>Armatimonadota</taxon>
        <taxon>Fimbriimonadia</taxon>
        <taxon>Fimbriimonadales</taxon>
        <taxon>Fimbriimonadaceae</taxon>
        <taxon>Fimbriimonas</taxon>
    </lineage>
</organism>
<dbReference type="CDD" id="cd01038">
    <property type="entry name" value="Endonuclease_DUF559"/>
    <property type="match status" value="1"/>
</dbReference>
<dbReference type="SUPFAM" id="SSF52980">
    <property type="entry name" value="Restriction endonuclease-like"/>
    <property type="match status" value="1"/>
</dbReference>
<evidence type="ECO:0000259" key="1">
    <source>
        <dbReference type="Pfam" id="PF04480"/>
    </source>
</evidence>
<dbReference type="EMBL" id="JACOSL010000028">
    <property type="protein sequence ID" value="MBI1756329.1"/>
    <property type="molecule type" value="Genomic_DNA"/>
</dbReference>
<accession>A0A931PTG1</accession>
<dbReference type="InterPro" id="IPR011335">
    <property type="entry name" value="Restrct_endonuc-II-like"/>
</dbReference>
<name>A0A931PTG1_FIMGI</name>
<reference evidence="2" key="1">
    <citation type="submission" date="2020-07" db="EMBL/GenBank/DDBJ databases">
        <title>Huge and variable diversity of episymbiotic CPR bacteria and DPANN archaea in groundwater ecosystems.</title>
        <authorList>
            <person name="He C.Y."/>
            <person name="Keren R."/>
            <person name="Whittaker M."/>
            <person name="Farag I.F."/>
            <person name="Doudna J."/>
            <person name="Cate J.H.D."/>
            <person name="Banfield J.F."/>
        </authorList>
    </citation>
    <scope>NUCLEOTIDE SEQUENCE</scope>
    <source>
        <strain evidence="2">NC_groundwater_17_Pr7_B-0.1um_64_12</strain>
    </source>
</reference>
<keyword evidence="2" id="KW-0378">Hydrolase</keyword>
<dbReference type="Gene3D" id="3.40.960.10">
    <property type="entry name" value="VSR Endonuclease"/>
    <property type="match status" value="1"/>
</dbReference>
<keyword evidence="2" id="KW-0540">Nuclease</keyword>
<dbReference type="GO" id="GO:0004519">
    <property type="term" value="F:endonuclease activity"/>
    <property type="evidence" value="ECO:0007669"/>
    <property type="project" value="UniProtKB-KW"/>
</dbReference>
<proteinExistence type="predicted"/>
<sequence>MAEKKQILVARARTLRRDATKAERFLWGRLRRSSFPGIRWRRQQAIGPYIADFYCPAARLIVEIDGWSHDGRDRYDDSREAGLMALGHKVMRFSNSEVLSRLDSVEEAVWRECLSQCGLKPYANL</sequence>
<dbReference type="PANTHER" id="PTHR38590:SF1">
    <property type="entry name" value="BLL0828 PROTEIN"/>
    <property type="match status" value="1"/>
</dbReference>
<feature type="domain" description="DUF559" evidence="1">
    <location>
        <begin position="9"/>
        <end position="112"/>
    </location>
</feature>
<dbReference type="Proteomes" id="UP000727962">
    <property type="component" value="Unassembled WGS sequence"/>
</dbReference>
<evidence type="ECO:0000313" key="2">
    <source>
        <dbReference type="EMBL" id="MBI1756329.1"/>
    </source>
</evidence>
<dbReference type="Pfam" id="PF04480">
    <property type="entry name" value="DUF559"/>
    <property type="match status" value="1"/>
</dbReference>